<dbReference type="EMBL" id="JARJBC010000005">
    <property type="protein sequence ID" value="MDF3289864.1"/>
    <property type="molecule type" value="Genomic_DNA"/>
</dbReference>
<feature type="region of interest" description="Disordered" evidence="7">
    <location>
        <begin position="708"/>
        <end position="727"/>
    </location>
</feature>
<evidence type="ECO:0000256" key="4">
    <source>
        <dbReference type="ARBA" id="ARBA00022989"/>
    </source>
</evidence>
<accession>A0ABT5ZJ60</accession>
<comment type="similarity">
    <text evidence="6">Belongs to the YccS/YhfK family.</text>
</comment>
<evidence type="ECO:0000256" key="7">
    <source>
        <dbReference type="SAM" id="MobiDB-lite"/>
    </source>
</evidence>
<keyword evidence="11" id="KW-1185">Reference proteome</keyword>
<evidence type="ECO:0000256" key="3">
    <source>
        <dbReference type="ARBA" id="ARBA00022692"/>
    </source>
</evidence>
<feature type="compositionally biased region" description="Acidic residues" evidence="7">
    <location>
        <begin position="383"/>
        <end position="393"/>
    </location>
</feature>
<evidence type="ECO:0000313" key="10">
    <source>
        <dbReference type="EMBL" id="MDF3289864.1"/>
    </source>
</evidence>
<dbReference type="PANTHER" id="PTHR30509">
    <property type="entry name" value="P-HYDROXYBENZOIC ACID EFFLUX PUMP SUBUNIT-RELATED"/>
    <property type="match status" value="1"/>
</dbReference>
<sequence>MDRVIASDPGLIRFLSAARIVTAILLCAALLAASHYPPRTVVTGATAAEVFSFAVSATNRREQAVTLAVGLPTGLAALTVGTLIAPNRPLADLMCVVVVFLAAYSRRFGKRGSDLGVIAFQMYFISLFVRTGPEVVAQESTVLVIGWCSAVVVRFAVVRVSPQRTLLRLCESFRARLLQLIDSLIEVAEQGPDAPTAEPAMRRLRRRTARLHQAALMIQDHLDEGIRDPAVAADVQRRIADAEVAAERLGAMLLGALGRPGANPVAHDLTDRLVAGRPPEQVPLEVARPDLVRRLVADLRALREIASRTAVNDQGVGLKIVRDRLLGYRDPERLPEAPAPVRDVFRAIGELSRGLMGLRIALAGPDDSPDDSPEAARSREELQTEEAVLEAEDTAQRAASRQTEPTGMRRASTRVAVQVAVASALAILGGELLSPQRWSWAVLTCWVVFVNTSSSGEILVKGYRRITGTLIGVLAGIWLADLVGNEPWTAFALLMLCVFGSFCTTATTYALSSFFVTAMLCLLYTLLHSLTPGLLELRLGESAIGAACAILAGTLVLPVRTYERTEQQVREVLGRLREVTGQGVAELSGGRPVDLLERARTLDNALDELRTATQPLRHPITPLRNRRRITRYVLGLLETAAYHARSLAAMAQLATGRRTMRSDVRLREAAQRVDRNLDALITCLESGGNCREPLDTGAKPLFGRWRRTSSAVREPRPEARQTEEPDTTAAQALRHLQRVDEEVVGLARPLGMRLDTDQREPSGRHDDAEVIAA</sequence>
<dbReference type="InterPro" id="IPR049453">
    <property type="entry name" value="Memb_transporter_dom"/>
</dbReference>
<feature type="transmembrane region" description="Helical" evidence="8">
    <location>
        <begin position="12"/>
        <end position="33"/>
    </location>
</feature>
<feature type="transmembrane region" description="Helical" evidence="8">
    <location>
        <begin position="466"/>
        <end position="484"/>
    </location>
</feature>
<feature type="transmembrane region" description="Helical" evidence="8">
    <location>
        <begin position="543"/>
        <end position="562"/>
    </location>
</feature>
<keyword evidence="3 8" id="KW-0812">Transmembrane</keyword>
<name>A0ABT5ZJ60_9ACTN</name>
<feature type="transmembrane region" description="Helical" evidence="8">
    <location>
        <begin position="490"/>
        <end position="507"/>
    </location>
</feature>
<organism evidence="10 11">
    <name type="scientific">Streptomyces silvisoli</name>
    <dbReference type="NCBI Taxonomy" id="3034235"/>
    <lineage>
        <taxon>Bacteria</taxon>
        <taxon>Bacillati</taxon>
        <taxon>Actinomycetota</taxon>
        <taxon>Actinomycetes</taxon>
        <taxon>Kitasatosporales</taxon>
        <taxon>Streptomycetaceae</taxon>
        <taxon>Streptomyces</taxon>
    </lineage>
</organism>
<evidence type="ECO:0000313" key="11">
    <source>
        <dbReference type="Proteomes" id="UP001216579"/>
    </source>
</evidence>
<keyword evidence="4 8" id="KW-1133">Transmembrane helix</keyword>
<feature type="region of interest" description="Disordered" evidence="7">
    <location>
        <begin position="750"/>
        <end position="773"/>
    </location>
</feature>
<evidence type="ECO:0000256" key="2">
    <source>
        <dbReference type="ARBA" id="ARBA00022475"/>
    </source>
</evidence>
<evidence type="ECO:0000256" key="6">
    <source>
        <dbReference type="ARBA" id="ARBA00043993"/>
    </source>
</evidence>
<proteinExistence type="inferred from homology"/>
<protein>
    <submittedName>
        <fullName evidence="10">FUSC family protein</fullName>
    </submittedName>
</protein>
<feature type="transmembrane region" description="Helical" evidence="8">
    <location>
        <begin position="415"/>
        <end position="434"/>
    </location>
</feature>
<feature type="compositionally biased region" description="Basic and acidic residues" evidence="7">
    <location>
        <begin position="754"/>
        <end position="773"/>
    </location>
</feature>
<dbReference type="RefSeq" id="WP_276093360.1">
    <property type="nucleotide sequence ID" value="NZ_JARJBC010000005.1"/>
</dbReference>
<comment type="caution">
    <text evidence="10">The sequence shown here is derived from an EMBL/GenBank/DDBJ whole genome shotgun (WGS) entry which is preliminary data.</text>
</comment>
<evidence type="ECO:0000259" key="9">
    <source>
        <dbReference type="Pfam" id="PF13515"/>
    </source>
</evidence>
<dbReference type="PANTHER" id="PTHR30509:SF9">
    <property type="entry name" value="MULTIDRUG RESISTANCE PROTEIN MDTO"/>
    <property type="match status" value="1"/>
</dbReference>
<dbReference type="Proteomes" id="UP001216579">
    <property type="component" value="Unassembled WGS sequence"/>
</dbReference>
<evidence type="ECO:0000256" key="5">
    <source>
        <dbReference type="ARBA" id="ARBA00023136"/>
    </source>
</evidence>
<reference evidence="10 11" key="1">
    <citation type="submission" date="2023-03" db="EMBL/GenBank/DDBJ databases">
        <title>Draft genome sequence of Streptomyces sp. RB6PN23 isolated from peat swamp forest in Thailand.</title>
        <authorList>
            <person name="Klaysubun C."/>
            <person name="Duangmal K."/>
        </authorList>
    </citation>
    <scope>NUCLEOTIDE SEQUENCE [LARGE SCALE GENOMIC DNA]</scope>
    <source>
        <strain evidence="10 11">RB6PN23</strain>
    </source>
</reference>
<feature type="transmembrane region" description="Helical" evidence="8">
    <location>
        <begin position="440"/>
        <end position="459"/>
    </location>
</feature>
<feature type="domain" description="Integral membrane bound transporter" evidence="9">
    <location>
        <begin position="426"/>
        <end position="551"/>
    </location>
</feature>
<evidence type="ECO:0000256" key="8">
    <source>
        <dbReference type="SAM" id="Phobius"/>
    </source>
</evidence>
<feature type="transmembrane region" description="Helical" evidence="8">
    <location>
        <begin position="141"/>
        <end position="158"/>
    </location>
</feature>
<gene>
    <name evidence="10" type="ORF">P3G67_11565</name>
</gene>
<keyword evidence="5 8" id="KW-0472">Membrane</keyword>
<evidence type="ECO:0000256" key="1">
    <source>
        <dbReference type="ARBA" id="ARBA00004651"/>
    </source>
</evidence>
<dbReference type="Pfam" id="PF13515">
    <property type="entry name" value="FUSC_2"/>
    <property type="match status" value="1"/>
</dbReference>
<feature type="compositionally biased region" description="Basic and acidic residues" evidence="7">
    <location>
        <begin position="713"/>
        <end position="723"/>
    </location>
</feature>
<feature type="transmembrane region" description="Helical" evidence="8">
    <location>
        <begin position="112"/>
        <end position="129"/>
    </location>
</feature>
<feature type="region of interest" description="Disordered" evidence="7">
    <location>
        <begin position="362"/>
        <end position="407"/>
    </location>
</feature>
<keyword evidence="2" id="KW-1003">Cell membrane</keyword>
<feature type="transmembrane region" description="Helical" evidence="8">
    <location>
        <begin position="90"/>
        <end position="105"/>
    </location>
</feature>
<comment type="subcellular location">
    <subcellularLocation>
        <location evidence="1">Cell membrane</location>
        <topology evidence="1">Multi-pass membrane protein</topology>
    </subcellularLocation>
</comment>
<feature type="transmembrane region" description="Helical" evidence="8">
    <location>
        <begin position="514"/>
        <end position="531"/>
    </location>
</feature>
<feature type="transmembrane region" description="Helical" evidence="8">
    <location>
        <begin position="64"/>
        <end position="84"/>
    </location>
</feature>